<evidence type="ECO:0000313" key="5">
    <source>
        <dbReference type="Proteomes" id="UP001202328"/>
    </source>
</evidence>
<dbReference type="InterPro" id="IPR013328">
    <property type="entry name" value="6PGD_dom2"/>
</dbReference>
<proteinExistence type="predicted"/>
<protein>
    <submittedName>
        <fullName evidence="4">Uncharacterized protein</fullName>
    </submittedName>
</protein>
<dbReference type="Proteomes" id="UP001202328">
    <property type="component" value="Unassembled WGS sequence"/>
</dbReference>
<dbReference type="InterPro" id="IPR008927">
    <property type="entry name" value="6-PGluconate_DH-like_C_sf"/>
</dbReference>
<reference evidence="4" key="1">
    <citation type="submission" date="2022-04" db="EMBL/GenBank/DDBJ databases">
        <title>A functionally conserved STORR gene fusion in Papaver species that diverged 16.8 million years ago.</title>
        <authorList>
            <person name="Catania T."/>
        </authorList>
    </citation>
    <scope>NUCLEOTIDE SEQUENCE</scope>
    <source>
        <strain evidence="4">S-188037</strain>
    </source>
</reference>
<dbReference type="SUPFAM" id="SSF48179">
    <property type="entry name" value="6-phosphogluconate dehydrogenase C-terminal domain-like"/>
    <property type="match status" value="1"/>
</dbReference>
<evidence type="ECO:0000256" key="3">
    <source>
        <dbReference type="ARBA" id="ARBA00023268"/>
    </source>
</evidence>
<comment type="caution">
    <text evidence="4">The sequence shown here is derived from an EMBL/GenBank/DDBJ whole genome shotgun (WGS) entry which is preliminary data.</text>
</comment>
<dbReference type="Gene3D" id="1.10.1040.10">
    <property type="entry name" value="N-(1-d-carboxylethyl)-l-norvaline Dehydrogenase, domain 2"/>
    <property type="match status" value="1"/>
</dbReference>
<dbReference type="PANTHER" id="PTHR23309">
    <property type="entry name" value="3-HYDROXYACYL-COA DEHYROGENASE"/>
    <property type="match status" value="1"/>
</dbReference>
<dbReference type="GO" id="GO:0006635">
    <property type="term" value="P:fatty acid beta-oxidation"/>
    <property type="evidence" value="ECO:0007669"/>
    <property type="project" value="TreeGrafter"/>
</dbReference>
<organism evidence="4 5">
    <name type="scientific">Papaver atlanticum</name>
    <dbReference type="NCBI Taxonomy" id="357466"/>
    <lineage>
        <taxon>Eukaryota</taxon>
        <taxon>Viridiplantae</taxon>
        <taxon>Streptophyta</taxon>
        <taxon>Embryophyta</taxon>
        <taxon>Tracheophyta</taxon>
        <taxon>Spermatophyta</taxon>
        <taxon>Magnoliopsida</taxon>
        <taxon>Ranunculales</taxon>
        <taxon>Papaveraceae</taxon>
        <taxon>Papaveroideae</taxon>
        <taxon>Papaver</taxon>
    </lineage>
</organism>
<keyword evidence="5" id="KW-1185">Reference proteome</keyword>
<gene>
    <name evidence="4" type="ORF">MKW98_011905</name>
</gene>
<dbReference type="EMBL" id="JAJJMB010005473">
    <property type="protein sequence ID" value="KAI3938753.1"/>
    <property type="molecule type" value="Genomic_DNA"/>
</dbReference>
<name>A0AAD4T366_9MAGN</name>
<keyword evidence="2" id="KW-0456">Lyase</keyword>
<evidence type="ECO:0000256" key="1">
    <source>
        <dbReference type="ARBA" id="ARBA00023235"/>
    </source>
</evidence>
<dbReference type="AlphaFoldDB" id="A0AAD4T366"/>
<accession>A0AAD4T366</accession>
<dbReference type="PANTHER" id="PTHR23309:SF49">
    <property type="entry name" value="PEROXISOMAL BIFUNCTIONAL ENZYME"/>
    <property type="match status" value="1"/>
</dbReference>
<sequence>MRFPSYRGGLVFWADTVGAKHIYSSLKKWSEMCSNFFRPSKFLEDRAIKGIPLSAPLSTSQAPKSRL</sequence>
<dbReference type="GO" id="GO:0016829">
    <property type="term" value="F:lyase activity"/>
    <property type="evidence" value="ECO:0007669"/>
    <property type="project" value="UniProtKB-KW"/>
</dbReference>
<dbReference type="GO" id="GO:0016853">
    <property type="term" value="F:isomerase activity"/>
    <property type="evidence" value="ECO:0007669"/>
    <property type="project" value="UniProtKB-KW"/>
</dbReference>
<dbReference type="GO" id="GO:0003857">
    <property type="term" value="F:(3S)-3-hydroxyacyl-CoA dehydrogenase (NAD+) activity"/>
    <property type="evidence" value="ECO:0007669"/>
    <property type="project" value="TreeGrafter"/>
</dbReference>
<keyword evidence="1" id="KW-0413">Isomerase</keyword>
<dbReference type="GO" id="GO:0005777">
    <property type="term" value="C:peroxisome"/>
    <property type="evidence" value="ECO:0007669"/>
    <property type="project" value="TreeGrafter"/>
</dbReference>
<evidence type="ECO:0000256" key="2">
    <source>
        <dbReference type="ARBA" id="ARBA00023239"/>
    </source>
</evidence>
<keyword evidence="3" id="KW-0511">Multifunctional enzyme</keyword>
<evidence type="ECO:0000313" key="4">
    <source>
        <dbReference type="EMBL" id="KAI3938753.1"/>
    </source>
</evidence>